<organism evidence="2 3">
    <name type="scientific">Falsiroseomonas selenitidurans</name>
    <dbReference type="NCBI Taxonomy" id="2716335"/>
    <lineage>
        <taxon>Bacteria</taxon>
        <taxon>Pseudomonadati</taxon>
        <taxon>Pseudomonadota</taxon>
        <taxon>Alphaproteobacteria</taxon>
        <taxon>Acetobacterales</taxon>
        <taxon>Roseomonadaceae</taxon>
        <taxon>Falsiroseomonas</taxon>
    </lineage>
</organism>
<comment type="caution">
    <text evidence="2">The sequence shown here is derived from an EMBL/GenBank/DDBJ whole genome shotgun (WGS) entry which is preliminary data.</text>
</comment>
<sequence length="469" mass="49136">MRGTLLVAVALSLGACAEQTMRRQTPEGAPLLQGPAVGGNGTPLDTAFTCYADRLAERPAPIAIGVGEVRDFTGKSSINEGATITQGGSLMVMSALGKLGRGIRIHERFDPRVGELELIYTDRRQLGDGRAYNIPEGNRTRQVPWVPYMGGSILQSQYYIVGGITEVNWSIQSGGVSARVNGVGPRARSFVMSIAADLRIVDTRSLVVAHTVSLQKQVIGHEIDADVFRFFGDRLFDVSIGTRNLEPVQLAVRVALELGVLELVSHVTRAPLEGCLDQAVQAGLVSRAYVPPQFPPPPEPEPAPVVVAPPAPPPPPRPRPAARPRPQPAPPPHASRCVTEGTPPSLRCIPPTEANAPARAPEAPAEPPAPLVPPVLQQQPVQPAVAPLQSRPVAPGPGYSRPDSASRPPIPSWLEGPAQQPGAPASLYGPGGAGTQVPSPPPVPAAPVIPPHLLDGNSPAPGGRVNILG</sequence>
<dbReference type="EMBL" id="JAAVNE010000044">
    <property type="protein sequence ID" value="NKC33395.1"/>
    <property type="molecule type" value="Genomic_DNA"/>
</dbReference>
<dbReference type="RefSeq" id="WP_168034122.1">
    <property type="nucleotide sequence ID" value="NZ_JAAVNE010000044.1"/>
</dbReference>
<keyword evidence="3" id="KW-1185">Reference proteome</keyword>
<feature type="compositionally biased region" description="Pro residues" evidence="1">
    <location>
        <begin position="364"/>
        <end position="373"/>
    </location>
</feature>
<evidence type="ECO:0008006" key="4">
    <source>
        <dbReference type="Google" id="ProtNLM"/>
    </source>
</evidence>
<dbReference type="PROSITE" id="PS51257">
    <property type="entry name" value="PROKAR_LIPOPROTEIN"/>
    <property type="match status" value="1"/>
</dbReference>
<accession>A0ABX1E844</accession>
<feature type="compositionally biased region" description="Pro residues" evidence="1">
    <location>
        <begin position="438"/>
        <end position="450"/>
    </location>
</feature>
<dbReference type="Proteomes" id="UP000787635">
    <property type="component" value="Unassembled WGS sequence"/>
</dbReference>
<reference evidence="2 3" key="1">
    <citation type="submission" date="2020-03" db="EMBL/GenBank/DDBJ databases">
        <title>Roseomonas selenitidurans sp. nov. isolated from urban soil.</title>
        <authorList>
            <person name="Liu H."/>
        </authorList>
    </citation>
    <scope>NUCLEOTIDE SEQUENCE [LARGE SCALE GENOMIC DNA]</scope>
    <source>
        <strain evidence="2 3">BU-1</strain>
    </source>
</reference>
<feature type="compositionally biased region" description="Pro residues" evidence="1">
    <location>
        <begin position="293"/>
        <end position="333"/>
    </location>
</feature>
<dbReference type="Gene3D" id="3.40.50.10610">
    <property type="entry name" value="ABC-type transport auxiliary lipoprotein component"/>
    <property type="match status" value="1"/>
</dbReference>
<name>A0ABX1E844_9PROT</name>
<evidence type="ECO:0000256" key="1">
    <source>
        <dbReference type="SAM" id="MobiDB-lite"/>
    </source>
</evidence>
<evidence type="ECO:0000313" key="3">
    <source>
        <dbReference type="Proteomes" id="UP000787635"/>
    </source>
</evidence>
<feature type="compositionally biased region" description="Low complexity" evidence="1">
    <location>
        <begin position="350"/>
        <end position="363"/>
    </location>
</feature>
<proteinExistence type="predicted"/>
<feature type="region of interest" description="Disordered" evidence="1">
    <location>
        <begin position="293"/>
        <end position="469"/>
    </location>
</feature>
<evidence type="ECO:0000313" key="2">
    <source>
        <dbReference type="EMBL" id="NKC33395.1"/>
    </source>
</evidence>
<dbReference type="Pfam" id="PF03783">
    <property type="entry name" value="CsgG"/>
    <property type="match status" value="1"/>
</dbReference>
<dbReference type="InterPro" id="IPR005534">
    <property type="entry name" value="Curli_assmbl/transp-comp_CsgG"/>
</dbReference>
<gene>
    <name evidence="2" type="ORF">HEQ75_21215</name>
</gene>
<protein>
    <recommendedName>
        <fullName evidence="4">Curli production assembly/transport component CsgG</fullName>
    </recommendedName>
</protein>
<feature type="compositionally biased region" description="Low complexity" evidence="1">
    <location>
        <begin position="374"/>
        <end position="389"/>
    </location>
</feature>